<sequence>MDYIRGILVILHITTLISGNIEKTTTFQDIRIFSVATGSWASAENLCQEHGYRLLTMKNKSKRDALKYFVSKNGINTSTGFWLGMREGQSGSSEWFWSDESKVQSESLLWKTEYPTPDVGQCVQINTFDGSFLSPASYEWQRKECSDTDPRIVCEKDISSSCSYSNHDVPNVCPKSSLTFVLEQKTFTDVTLAECQRECSSFENNDYECWSLTFQLSSNTCVLYCYYNPFLLSETLPEYEAFGTEFAMSCSNTYFQHRTCFSVIVDNSTLAAETSTIATSETLTTTTTTTTQSTTNFPTSTNIPITLATVTTTATPTTQFMTSATVEVLTMTSSHTAETTSGSSTTTNVLTSDSSATMVVSLATTNKPTTSGVTNSRPKPLYLYPCPVTRCLRNSSNETLAESVQRLTQELTIKPNTTSAALRKKTCAKDTRSSAAAVGVIGIIILSVIGLFVVIPDVMGLVIHLKSCLSKKE</sequence>
<dbReference type="PROSITE" id="PS50041">
    <property type="entry name" value="C_TYPE_LECTIN_2"/>
    <property type="match status" value="1"/>
</dbReference>
<dbReference type="InterPro" id="IPR016187">
    <property type="entry name" value="CTDL_fold"/>
</dbReference>
<organism evidence="3 4">
    <name type="scientific">Potamilus streckersoni</name>
    <dbReference type="NCBI Taxonomy" id="2493646"/>
    <lineage>
        <taxon>Eukaryota</taxon>
        <taxon>Metazoa</taxon>
        <taxon>Spiralia</taxon>
        <taxon>Lophotrochozoa</taxon>
        <taxon>Mollusca</taxon>
        <taxon>Bivalvia</taxon>
        <taxon>Autobranchia</taxon>
        <taxon>Heteroconchia</taxon>
        <taxon>Palaeoheterodonta</taxon>
        <taxon>Unionida</taxon>
        <taxon>Unionoidea</taxon>
        <taxon>Unionidae</taxon>
        <taxon>Ambleminae</taxon>
        <taxon>Lampsilini</taxon>
        <taxon>Potamilus</taxon>
    </lineage>
</organism>
<proteinExistence type="predicted"/>
<feature type="transmembrane region" description="Helical" evidence="1">
    <location>
        <begin position="435"/>
        <end position="463"/>
    </location>
</feature>
<dbReference type="Pfam" id="PF00059">
    <property type="entry name" value="Lectin_C"/>
    <property type="match status" value="1"/>
</dbReference>
<dbReference type="SUPFAM" id="SSF56436">
    <property type="entry name" value="C-type lectin-like"/>
    <property type="match status" value="1"/>
</dbReference>
<protein>
    <recommendedName>
        <fullName evidence="2">C-type lectin domain-containing protein</fullName>
    </recommendedName>
</protein>
<keyword evidence="1" id="KW-0472">Membrane</keyword>
<evidence type="ECO:0000313" key="3">
    <source>
        <dbReference type="EMBL" id="KAK3585397.1"/>
    </source>
</evidence>
<reference evidence="3" key="1">
    <citation type="journal article" date="2021" name="Genome Biol. Evol.">
        <title>A High-Quality Reference Genome for a Parasitic Bivalve with Doubly Uniparental Inheritance (Bivalvia: Unionida).</title>
        <authorList>
            <person name="Smith C.H."/>
        </authorList>
    </citation>
    <scope>NUCLEOTIDE SEQUENCE</scope>
    <source>
        <strain evidence="3">CHS0354</strain>
    </source>
</reference>
<dbReference type="InterPro" id="IPR016186">
    <property type="entry name" value="C-type_lectin-like/link_sf"/>
</dbReference>
<evidence type="ECO:0000313" key="4">
    <source>
        <dbReference type="Proteomes" id="UP001195483"/>
    </source>
</evidence>
<gene>
    <name evidence="3" type="ORF">CHS0354_020109</name>
</gene>
<comment type="caution">
    <text evidence="3">The sequence shown here is derived from an EMBL/GenBank/DDBJ whole genome shotgun (WGS) entry which is preliminary data.</text>
</comment>
<dbReference type="AlphaFoldDB" id="A0AAE0S4T6"/>
<dbReference type="EMBL" id="JAEAOA010001226">
    <property type="protein sequence ID" value="KAK3585397.1"/>
    <property type="molecule type" value="Genomic_DNA"/>
</dbReference>
<reference evidence="3" key="2">
    <citation type="journal article" date="2021" name="Genome Biol. Evol.">
        <title>Developing a high-quality reference genome for a parasitic bivalve with doubly uniparental inheritance (Bivalvia: Unionida).</title>
        <authorList>
            <person name="Smith C.H."/>
        </authorList>
    </citation>
    <scope>NUCLEOTIDE SEQUENCE</scope>
    <source>
        <strain evidence="3">CHS0354</strain>
        <tissue evidence="3">Mantle</tissue>
    </source>
</reference>
<accession>A0AAE0S4T6</accession>
<keyword evidence="1" id="KW-0812">Transmembrane</keyword>
<evidence type="ECO:0000259" key="2">
    <source>
        <dbReference type="PROSITE" id="PS50041"/>
    </source>
</evidence>
<dbReference type="InterPro" id="IPR001304">
    <property type="entry name" value="C-type_lectin-like"/>
</dbReference>
<evidence type="ECO:0000256" key="1">
    <source>
        <dbReference type="SAM" id="Phobius"/>
    </source>
</evidence>
<name>A0AAE0S4T6_9BIVA</name>
<dbReference type="CDD" id="cd00037">
    <property type="entry name" value="CLECT"/>
    <property type="match status" value="1"/>
</dbReference>
<keyword evidence="4" id="KW-1185">Reference proteome</keyword>
<dbReference type="Proteomes" id="UP001195483">
    <property type="component" value="Unassembled WGS sequence"/>
</dbReference>
<dbReference type="Gene3D" id="3.10.100.10">
    <property type="entry name" value="Mannose-Binding Protein A, subunit A"/>
    <property type="match status" value="1"/>
</dbReference>
<feature type="domain" description="C-type lectin" evidence="2">
    <location>
        <begin position="39"/>
        <end position="154"/>
    </location>
</feature>
<dbReference type="SMART" id="SM00034">
    <property type="entry name" value="CLECT"/>
    <property type="match status" value="1"/>
</dbReference>
<reference evidence="3" key="3">
    <citation type="submission" date="2023-05" db="EMBL/GenBank/DDBJ databases">
        <authorList>
            <person name="Smith C.H."/>
        </authorList>
    </citation>
    <scope>NUCLEOTIDE SEQUENCE</scope>
    <source>
        <strain evidence="3">CHS0354</strain>
        <tissue evidence="3">Mantle</tissue>
    </source>
</reference>
<keyword evidence="1" id="KW-1133">Transmembrane helix</keyword>